<keyword evidence="2" id="KW-0812">Transmembrane</keyword>
<protein>
    <recommendedName>
        <fullName evidence="6">Transmembrane protein</fullName>
    </recommendedName>
</protein>
<reference evidence="4" key="2">
    <citation type="submission" date="2024-04" db="EMBL/GenBank/DDBJ databases">
        <authorList>
            <person name="Chen Y."/>
            <person name="Shah S."/>
            <person name="Dougan E. K."/>
            <person name="Thang M."/>
            <person name="Chan C."/>
        </authorList>
    </citation>
    <scope>NUCLEOTIDE SEQUENCE [LARGE SCALE GENOMIC DNA]</scope>
</reference>
<keyword evidence="5" id="KW-1185">Reference proteome</keyword>
<proteinExistence type="predicted"/>
<gene>
    <name evidence="3" type="ORF">C1SCF055_LOCUS36240</name>
</gene>
<feature type="transmembrane region" description="Helical" evidence="2">
    <location>
        <begin position="280"/>
        <end position="306"/>
    </location>
</feature>
<comment type="caution">
    <text evidence="3">The sequence shown here is derived from an EMBL/GenBank/DDBJ whole genome shotgun (WGS) entry which is preliminary data.</text>
</comment>
<keyword evidence="2" id="KW-1133">Transmembrane helix</keyword>
<name>A0A9P1DJ61_9DINO</name>
<keyword evidence="2" id="KW-0472">Membrane</keyword>
<evidence type="ECO:0000313" key="4">
    <source>
        <dbReference type="EMBL" id="CAL1164407.1"/>
    </source>
</evidence>
<dbReference type="Proteomes" id="UP001152797">
    <property type="component" value="Unassembled WGS sequence"/>
</dbReference>
<feature type="region of interest" description="Disordered" evidence="1">
    <location>
        <begin position="373"/>
        <end position="471"/>
    </location>
</feature>
<dbReference type="EMBL" id="CAMXCT020005001">
    <property type="protein sequence ID" value="CAL1164407.1"/>
    <property type="molecule type" value="Genomic_DNA"/>
</dbReference>
<feature type="region of interest" description="Disordered" evidence="1">
    <location>
        <begin position="1"/>
        <end position="20"/>
    </location>
</feature>
<dbReference type="EMBL" id="CAMXCT030005001">
    <property type="protein sequence ID" value="CAL4798344.1"/>
    <property type="molecule type" value="Genomic_DNA"/>
</dbReference>
<evidence type="ECO:0000313" key="5">
    <source>
        <dbReference type="Proteomes" id="UP001152797"/>
    </source>
</evidence>
<accession>A0A9P1DJ61</accession>
<sequence>MLLEGSSGPTWAPGELGKDEGVPWLQRLSPRVHWEADSNGGAVQSRVATTTSVSPRSMISVVPAVPATTYRISTPVMPNLVKAQSLPTTPLQLQVSQISQVSSAGNSPRFFVQGSSPTVYRSLTPTGTPAAPSPPVVFNLDSRQEIHSVVVLLGLSFFGFVWGLTGMFLSVPLLFAMHAWLDTIAKRDSYGQEACEDARFIMGILEGRWLATVDEDPHQPGTVNLLTGHIEEEEPWAEREEHEGAMGHSASQEAAPVASWKCTERCKECLELRDPQTGEVLVLGLLLRWILMAGTYTFVFFGFWIFHWDLHFLIHPSGGQMFNATSHVNVVPVASHVNVVPVVPLSTAVPHAEVSTTIAMTMAQVMTMAPHFPFRPEGEDLHPSDEGAPSVDPLEHRPEGAAAPDLGPRASESPPSPGSSSGLKHRKNAVAGNTSSPRHGGGAGPAHLDGESTDEDRSTSQKEEPEQNLET</sequence>
<feature type="compositionally biased region" description="Low complexity" evidence="1">
    <location>
        <begin position="407"/>
        <end position="422"/>
    </location>
</feature>
<dbReference type="EMBL" id="CAMXCT010005001">
    <property type="protein sequence ID" value="CAI4011032.1"/>
    <property type="molecule type" value="Genomic_DNA"/>
</dbReference>
<feature type="compositionally biased region" description="Basic and acidic residues" evidence="1">
    <location>
        <begin position="455"/>
        <end position="465"/>
    </location>
</feature>
<evidence type="ECO:0000256" key="2">
    <source>
        <dbReference type="SAM" id="Phobius"/>
    </source>
</evidence>
<evidence type="ECO:0000313" key="3">
    <source>
        <dbReference type="EMBL" id="CAI4011032.1"/>
    </source>
</evidence>
<feature type="compositionally biased region" description="Basic and acidic residues" evidence="1">
    <location>
        <begin position="374"/>
        <end position="385"/>
    </location>
</feature>
<evidence type="ECO:0000256" key="1">
    <source>
        <dbReference type="SAM" id="MobiDB-lite"/>
    </source>
</evidence>
<organism evidence="3">
    <name type="scientific">Cladocopium goreaui</name>
    <dbReference type="NCBI Taxonomy" id="2562237"/>
    <lineage>
        <taxon>Eukaryota</taxon>
        <taxon>Sar</taxon>
        <taxon>Alveolata</taxon>
        <taxon>Dinophyceae</taxon>
        <taxon>Suessiales</taxon>
        <taxon>Symbiodiniaceae</taxon>
        <taxon>Cladocopium</taxon>
    </lineage>
</organism>
<feature type="transmembrane region" description="Helical" evidence="2">
    <location>
        <begin position="149"/>
        <end position="177"/>
    </location>
</feature>
<dbReference type="OrthoDB" id="429903at2759"/>
<reference evidence="3" key="1">
    <citation type="submission" date="2022-10" db="EMBL/GenBank/DDBJ databases">
        <authorList>
            <person name="Chen Y."/>
            <person name="Dougan E. K."/>
            <person name="Chan C."/>
            <person name="Rhodes N."/>
            <person name="Thang M."/>
        </authorList>
    </citation>
    <scope>NUCLEOTIDE SEQUENCE</scope>
</reference>
<dbReference type="AlphaFoldDB" id="A0A9P1DJ61"/>
<evidence type="ECO:0008006" key="6">
    <source>
        <dbReference type="Google" id="ProtNLM"/>
    </source>
</evidence>